<reference evidence="7" key="2">
    <citation type="submission" date="2022-08" db="EMBL/GenBank/DDBJ databases">
        <authorList>
            <person name="Dong C."/>
        </authorList>
    </citation>
    <scope>NUCLEOTIDE SEQUENCE</scope>
    <source>
        <strain evidence="7">59MF3M-4</strain>
    </source>
</reference>
<dbReference type="SUPFAM" id="SSF52218">
    <property type="entry name" value="Flavoproteins"/>
    <property type="match status" value="1"/>
</dbReference>
<dbReference type="PROSITE" id="PS50902">
    <property type="entry name" value="FLAVODOXIN_LIKE"/>
    <property type="match status" value="1"/>
</dbReference>
<dbReference type="InterPro" id="IPR001433">
    <property type="entry name" value="OxRdtase_FAD/NAD-bd"/>
</dbReference>
<dbReference type="PRINTS" id="PR00369">
    <property type="entry name" value="FLAVODOXIN"/>
</dbReference>
<dbReference type="GO" id="GO:0003958">
    <property type="term" value="F:NADPH-hemoprotein reductase activity"/>
    <property type="evidence" value="ECO:0007669"/>
    <property type="project" value="UniProtKB-EC"/>
</dbReference>
<feature type="domain" description="FAD-binding FR-type" evidence="6">
    <location>
        <begin position="209"/>
        <end position="316"/>
    </location>
</feature>
<comment type="caution">
    <text evidence="7">The sequence shown here is derived from an EMBL/GenBank/DDBJ whole genome shotgun (WGS) entry which is preliminary data.</text>
</comment>
<dbReference type="Gene3D" id="3.40.50.360">
    <property type="match status" value="1"/>
</dbReference>
<dbReference type="PANTHER" id="PTHR19384:SF17">
    <property type="entry name" value="NADPH--CYTOCHROME P450 REDUCTASE"/>
    <property type="match status" value="1"/>
</dbReference>
<dbReference type="EMBL" id="JAOANI010000019">
    <property type="protein sequence ID" value="MCT7359516.1"/>
    <property type="molecule type" value="Genomic_DNA"/>
</dbReference>
<dbReference type="EC" id="1.6.2.4" evidence="4"/>
<dbReference type="InterPro" id="IPR001709">
    <property type="entry name" value="Flavoprot_Pyr_Nucl_cyt_Rdtase"/>
</dbReference>
<dbReference type="InterPro" id="IPR039261">
    <property type="entry name" value="FNR_nucleotide-bd"/>
</dbReference>
<dbReference type="Pfam" id="PF00175">
    <property type="entry name" value="NAD_binding_1"/>
    <property type="match status" value="1"/>
</dbReference>
<dbReference type="InterPro" id="IPR029039">
    <property type="entry name" value="Flavoprotein-like_sf"/>
</dbReference>
<evidence type="ECO:0000256" key="4">
    <source>
        <dbReference type="ARBA" id="ARBA00023797"/>
    </source>
</evidence>
<dbReference type="Gene3D" id="2.40.30.10">
    <property type="entry name" value="Translation factors"/>
    <property type="match status" value="1"/>
</dbReference>
<dbReference type="InterPro" id="IPR008254">
    <property type="entry name" value="Flavodoxin/NO_synth"/>
</dbReference>
<feature type="domain" description="Flavodoxin-like" evidence="5">
    <location>
        <begin position="53"/>
        <end position="194"/>
    </location>
</feature>
<dbReference type="InterPro" id="IPR017938">
    <property type="entry name" value="Riboflavin_synthase-like_b-brl"/>
</dbReference>
<dbReference type="AlphaFoldDB" id="A0A9X2WG41"/>
<gene>
    <name evidence="7" type="ORF">NYR02_10820</name>
</gene>
<sequence length="467" mass="52475">MISLQPWGQATLLILGWCLLTLWCFRTALRQRWHNRRAAQRNLAVAPVMVDPVVVAYASEGGTAAALAGDLAQQLEQGGEAVSLLPLNQLSPKQLSVSHRLLIIASTYGDGEAPTNGQHFIRRLQHSQRQGQHVMQDVRYAVLALGDDDYPQFCAFGLQLHKQLQQAGAQPMFDPLCVNRLDRQSLEQWQQQLAAQGFTVADTAQGCDSAKEELTLEQRRWLNPGSPGTALYELHLSKPQHSTWQAGDIARLWLADRYRDYSIASLPEENHLRLLVREQHHDNGEPGLGSGWLCQQWQPGSTSLFSLRSNPAFHAPQAAVPLILIGNGTGLAGLRAHLKQRSLQNPQAPCWLLFGERSPEHDRIWQQELDHWYQSGVLSELDRCYSRASCVAELPAQCGRSHSGYVQHALQREQKRLLQWLKKGAAIYVCGSRDGMASDIDQLLQQWLGKRATERLQQQGCYRKDVY</sequence>
<dbReference type="InterPro" id="IPR001094">
    <property type="entry name" value="Flavdoxin-like"/>
</dbReference>
<keyword evidence="2" id="KW-0288">FMN</keyword>
<evidence type="ECO:0000256" key="1">
    <source>
        <dbReference type="ARBA" id="ARBA00022630"/>
    </source>
</evidence>
<reference evidence="7" key="1">
    <citation type="journal article" date="2022" name="Front. Microbiol.">
        <title>Genome-based taxonomic rearrangement of Oceanobacter-related bacteria including the description of Thalassolituus hydrocarbonoclasticus sp. nov. and Thalassolituus pacificus sp. nov. and emended description of the genus Thalassolituus.</title>
        <authorList>
            <person name="Dong C."/>
            <person name="Wei L."/>
            <person name="Wang J."/>
            <person name="Lai Q."/>
            <person name="Huang Z."/>
            <person name="Shao Z."/>
        </authorList>
    </citation>
    <scope>NUCLEOTIDE SEQUENCE</scope>
    <source>
        <strain evidence="7">59MF3M-4</strain>
    </source>
</reference>
<name>A0A9X2WG41_9GAMM</name>
<dbReference type="InterPro" id="IPR017927">
    <property type="entry name" value="FAD-bd_FR_type"/>
</dbReference>
<dbReference type="GO" id="GO:0010181">
    <property type="term" value="F:FMN binding"/>
    <property type="evidence" value="ECO:0007669"/>
    <property type="project" value="InterPro"/>
</dbReference>
<dbReference type="GO" id="GO:0005829">
    <property type="term" value="C:cytosol"/>
    <property type="evidence" value="ECO:0007669"/>
    <property type="project" value="TreeGrafter"/>
</dbReference>
<keyword evidence="8" id="KW-1185">Reference proteome</keyword>
<dbReference type="SUPFAM" id="SSF52343">
    <property type="entry name" value="Ferredoxin reductase-like, C-terminal NADP-linked domain"/>
    <property type="match status" value="1"/>
</dbReference>
<dbReference type="PROSITE" id="PS51384">
    <property type="entry name" value="FAD_FR"/>
    <property type="match status" value="1"/>
</dbReference>
<organism evidence="7 8">
    <name type="scientific">Thalassolituus pacificus</name>
    <dbReference type="NCBI Taxonomy" id="2975440"/>
    <lineage>
        <taxon>Bacteria</taxon>
        <taxon>Pseudomonadati</taxon>
        <taxon>Pseudomonadota</taxon>
        <taxon>Gammaproteobacteria</taxon>
        <taxon>Oceanospirillales</taxon>
        <taxon>Oceanospirillaceae</taxon>
        <taxon>Thalassolituus</taxon>
    </lineage>
</organism>
<dbReference type="SUPFAM" id="SSF63380">
    <property type="entry name" value="Riboflavin synthase domain-like"/>
    <property type="match status" value="1"/>
</dbReference>
<keyword evidence="3" id="KW-0249">Electron transport</keyword>
<dbReference type="PANTHER" id="PTHR19384">
    <property type="entry name" value="NITRIC OXIDE SYNTHASE-RELATED"/>
    <property type="match status" value="1"/>
</dbReference>
<evidence type="ECO:0000256" key="3">
    <source>
        <dbReference type="ARBA" id="ARBA00022982"/>
    </source>
</evidence>
<keyword evidence="3" id="KW-0813">Transport</keyword>
<keyword evidence="1" id="KW-0285">Flavoprotein</keyword>
<evidence type="ECO:0000259" key="6">
    <source>
        <dbReference type="PROSITE" id="PS51384"/>
    </source>
</evidence>
<evidence type="ECO:0000259" key="5">
    <source>
        <dbReference type="PROSITE" id="PS50902"/>
    </source>
</evidence>
<accession>A0A9X2WG41</accession>
<proteinExistence type="predicted"/>
<evidence type="ECO:0000256" key="2">
    <source>
        <dbReference type="ARBA" id="ARBA00022643"/>
    </source>
</evidence>
<dbReference type="Gene3D" id="3.40.50.80">
    <property type="entry name" value="Nucleotide-binding domain of ferredoxin-NADP reductase (FNR) module"/>
    <property type="match status" value="1"/>
</dbReference>
<dbReference type="Pfam" id="PF00258">
    <property type="entry name" value="Flavodoxin_1"/>
    <property type="match status" value="1"/>
</dbReference>
<dbReference type="Proteomes" id="UP001147830">
    <property type="component" value="Unassembled WGS sequence"/>
</dbReference>
<dbReference type="PRINTS" id="PR00371">
    <property type="entry name" value="FPNCR"/>
</dbReference>
<evidence type="ECO:0000313" key="7">
    <source>
        <dbReference type="EMBL" id="MCT7359516.1"/>
    </source>
</evidence>
<evidence type="ECO:0000313" key="8">
    <source>
        <dbReference type="Proteomes" id="UP001147830"/>
    </source>
</evidence>
<dbReference type="RefSeq" id="WP_260976384.1">
    <property type="nucleotide sequence ID" value="NZ_JAOANI010000019.1"/>
</dbReference>
<dbReference type="GO" id="GO:0050660">
    <property type="term" value="F:flavin adenine dinucleotide binding"/>
    <property type="evidence" value="ECO:0007669"/>
    <property type="project" value="TreeGrafter"/>
</dbReference>
<protein>
    <recommendedName>
        <fullName evidence="4">NADPH--hemoprotein reductase</fullName>
        <ecNumber evidence="4">1.6.2.4</ecNumber>
    </recommendedName>
</protein>